<sequence length="870" mass="91727">MLLTVYCVRRDLSEVTFSLQVDADFELHNFRALCELESGIPAAESQIVYAERPLTDNHRSLASYGLKDGDVVILRQKESAEPRPPVHFPSLPRIDFRSIAVPGTSGPRQPPPAGAQQPRSAPGELGSSPQGLDNPALLRDMLLANPHELSLLKERNPPLADALLSGDLEKFSRVLVEQQQDRARREQERIRLFSADPFDLEAQAKIEEDIRQQNIEENMTIAMEEAPESFGQVVMLYINCKVNGHPVKAFVDSGAQMTIMSQACAERCNIMRLVDRRWAGIAKGVGTQKIIGRVHLAQVQIEGDFLPCSFSILEEQPMDMLLGLDMLKRHQCSIDLKKNVLVIGTTGSQTAFLPEGELPECARLAYGAGREETADRELAEALQKSVEDAEKSGKETTSPGTSSPTSDGSSHPTHPSGQSPDSGDPGSVGPEASCEPARLPVRDSAPPVRDSPGEAAATDPQEPPPAGRSAHSPRSPHTRRESSLLGTATRMQEPWDSPGGGFRCPERQGLSEGGGRLPHRGAGSEQRETAPGQGHLHSTEDLDAQLRGRGDMGAAATACSCSDSETLMEVAEPDPAGREEAQEAGGKSVDGPALGPDDLPMEVEVEASEGGRSVPESRVAVSESRVAVSGTSDGCQPSTESAEESCSSLTAALKELHGLLVISSKTTASGSNTSEEITRRPEAGAEDRSSGGDRSQRRAQSEQRARSSIATAAAAGTQAAQSMDLGASGGGLSIAKAGVSESGEPVTEGGSVAPASPQMSRQPQSTLGAEMPPAPAAEEAEEEEGALGHTCEPAGWASSGSGLARDPGQGTQAAGPRLELPTPVFPAADIERILRAGFTLQEALGALHRVGGNADLALLVLLAKNIVVPT</sequence>
<keyword evidence="3" id="KW-0645">Protease</keyword>
<dbReference type="GeneID" id="103114082"/>
<evidence type="ECO:0000256" key="4">
    <source>
        <dbReference type="ARBA" id="ARBA00022750"/>
    </source>
</evidence>
<dbReference type="Gene3D" id="2.40.70.10">
    <property type="entry name" value="Acid Proteases"/>
    <property type="match status" value="1"/>
</dbReference>
<feature type="compositionally biased region" description="Basic and acidic residues" evidence="7">
    <location>
        <begin position="676"/>
        <end position="705"/>
    </location>
</feature>
<dbReference type="InterPro" id="IPR033882">
    <property type="entry name" value="DDI1_N"/>
</dbReference>
<dbReference type="PANTHER" id="PTHR15397">
    <property type="entry name" value="SODIUM-GLUCOSE COTRANSPORTER REGULATORY PROTEIN -RELATED"/>
    <property type="match status" value="1"/>
</dbReference>
<feature type="compositionally biased region" description="Polar residues" evidence="7">
    <location>
        <begin position="630"/>
        <end position="647"/>
    </location>
</feature>
<dbReference type="Pfam" id="PF24669">
    <property type="entry name" value="Ddi2_HDD"/>
    <property type="match status" value="1"/>
</dbReference>
<dbReference type="InterPro" id="IPR021109">
    <property type="entry name" value="Peptidase_aspartic_dom_sf"/>
</dbReference>
<feature type="compositionally biased region" description="Polar residues" evidence="7">
    <location>
        <begin position="757"/>
        <end position="767"/>
    </location>
</feature>
<keyword evidence="6" id="KW-0653">Protein transport</keyword>
<dbReference type="InterPro" id="IPR000626">
    <property type="entry name" value="Ubiquitin-like_dom"/>
</dbReference>
<dbReference type="SUPFAM" id="SSF54236">
    <property type="entry name" value="Ubiquitin-like"/>
    <property type="match status" value="1"/>
</dbReference>
<dbReference type="Pfam" id="PF09668">
    <property type="entry name" value="Asp_protease"/>
    <property type="match status" value="1"/>
</dbReference>
<keyword evidence="5" id="KW-0378">Hydrolase</keyword>
<comment type="similarity">
    <text evidence="1">Belongs to the DDI1 family.</text>
</comment>
<feature type="domain" description="Ubiquitin-like" evidence="9">
    <location>
        <begin position="1"/>
        <end position="81"/>
    </location>
</feature>
<feature type="compositionally biased region" description="Low complexity" evidence="7">
    <location>
        <begin position="114"/>
        <end position="123"/>
    </location>
</feature>
<dbReference type="InterPro" id="IPR057273">
    <property type="entry name" value="Ddi1/2_HDD"/>
</dbReference>
<evidence type="ECO:0000256" key="1">
    <source>
        <dbReference type="ARBA" id="ARBA00009136"/>
    </source>
</evidence>
<gene>
    <name evidence="11" type="primary">LOC103114082</name>
</gene>
<dbReference type="RefSeq" id="XP_060058305.1">
    <property type="nucleotide sequence ID" value="XM_060202322.1"/>
</dbReference>
<dbReference type="PANTHER" id="PTHR15397:SF3">
    <property type="entry name" value="DNA DAMAGE INDUCIBLE 1 HOMOLOG 2"/>
    <property type="match status" value="1"/>
</dbReference>
<dbReference type="Gene3D" id="3.10.20.90">
    <property type="entry name" value="Phosphatidylinositol 3-kinase Catalytic Subunit, Chain A, domain 1"/>
    <property type="match status" value="1"/>
</dbReference>
<evidence type="ECO:0000313" key="11">
    <source>
        <dbReference type="RefSeq" id="XP_060058305.1"/>
    </source>
</evidence>
<proteinExistence type="inferred from homology"/>
<keyword evidence="4" id="KW-0064">Aspartyl protease</keyword>
<dbReference type="InterPro" id="IPR029071">
    <property type="entry name" value="Ubiquitin-like_domsf"/>
</dbReference>
<protein>
    <submittedName>
        <fullName evidence="11">Regulatory solute carrier protein family 1 member 1 isoform X1</fullName>
    </submittedName>
</protein>
<dbReference type="CDD" id="cd01796">
    <property type="entry name" value="Ubl_Ddi1_like"/>
    <property type="match status" value="1"/>
</dbReference>
<accession>A0ABM3YB59</accession>
<evidence type="ECO:0000256" key="7">
    <source>
        <dbReference type="SAM" id="MobiDB-lite"/>
    </source>
</evidence>
<feature type="compositionally biased region" description="Low complexity" evidence="7">
    <location>
        <begin position="612"/>
        <end position="629"/>
    </location>
</feature>
<evidence type="ECO:0000256" key="6">
    <source>
        <dbReference type="ARBA" id="ARBA00022927"/>
    </source>
</evidence>
<evidence type="ECO:0000259" key="8">
    <source>
        <dbReference type="PROSITE" id="PS50030"/>
    </source>
</evidence>
<dbReference type="CDD" id="cd05479">
    <property type="entry name" value="RP_DDI"/>
    <property type="match status" value="1"/>
</dbReference>
<evidence type="ECO:0000256" key="3">
    <source>
        <dbReference type="ARBA" id="ARBA00022670"/>
    </source>
</evidence>
<dbReference type="PROSITE" id="PS50053">
    <property type="entry name" value="UBIQUITIN_2"/>
    <property type="match status" value="1"/>
</dbReference>
<feature type="region of interest" description="Disordered" evidence="7">
    <location>
        <begin position="663"/>
        <end position="820"/>
    </location>
</feature>
<dbReference type="Proteomes" id="UP001652624">
    <property type="component" value="Chromosome 11"/>
</dbReference>
<dbReference type="Pfam" id="PF00240">
    <property type="entry name" value="ubiquitin"/>
    <property type="match status" value="1"/>
</dbReference>
<dbReference type="SMART" id="SM00165">
    <property type="entry name" value="UBA"/>
    <property type="match status" value="1"/>
</dbReference>
<feature type="region of interest" description="Disordered" evidence="7">
    <location>
        <begin position="99"/>
        <end position="134"/>
    </location>
</feature>
<dbReference type="InterPro" id="IPR015940">
    <property type="entry name" value="UBA"/>
</dbReference>
<evidence type="ECO:0000259" key="9">
    <source>
        <dbReference type="PROSITE" id="PS50053"/>
    </source>
</evidence>
<feature type="compositionally biased region" description="Basic and acidic residues" evidence="7">
    <location>
        <begin position="374"/>
        <end position="394"/>
    </location>
</feature>
<evidence type="ECO:0000313" key="10">
    <source>
        <dbReference type="Proteomes" id="UP001652624"/>
    </source>
</evidence>
<feature type="compositionally biased region" description="Basic and acidic residues" evidence="7">
    <location>
        <begin position="537"/>
        <end position="550"/>
    </location>
</feature>
<evidence type="ECO:0000256" key="5">
    <source>
        <dbReference type="ARBA" id="ARBA00022801"/>
    </source>
</evidence>
<feature type="compositionally biased region" description="Low complexity" evidence="7">
    <location>
        <begin position="396"/>
        <end position="430"/>
    </location>
</feature>
<dbReference type="InterPro" id="IPR019103">
    <property type="entry name" value="Peptidase_aspartic_DDI1-type"/>
</dbReference>
<organism evidence="10 11">
    <name type="scientific">Erinaceus europaeus</name>
    <name type="common">Western European hedgehog</name>
    <dbReference type="NCBI Taxonomy" id="9365"/>
    <lineage>
        <taxon>Eukaryota</taxon>
        <taxon>Metazoa</taxon>
        <taxon>Chordata</taxon>
        <taxon>Craniata</taxon>
        <taxon>Vertebrata</taxon>
        <taxon>Euteleostomi</taxon>
        <taxon>Mammalia</taxon>
        <taxon>Eutheria</taxon>
        <taxon>Laurasiatheria</taxon>
        <taxon>Eulipotyphla</taxon>
        <taxon>Erinaceidae</taxon>
        <taxon>Erinaceinae</taxon>
        <taxon>Erinaceus</taxon>
    </lineage>
</organism>
<keyword evidence="2" id="KW-0813">Transport</keyword>
<name>A0ABM3YB59_ERIEU</name>
<feature type="compositionally biased region" description="Polar residues" evidence="7">
    <location>
        <begin position="663"/>
        <end position="675"/>
    </location>
</feature>
<dbReference type="PROSITE" id="PS50030">
    <property type="entry name" value="UBA"/>
    <property type="match status" value="1"/>
</dbReference>
<feature type="compositionally biased region" description="Low complexity" evidence="7">
    <location>
        <begin position="706"/>
        <end position="722"/>
    </location>
</feature>
<reference evidence="11" key="1">
    <citation type="submission" date="2025-08" db="UniProtKB">
        <authorList>
            <consortium name="RefSeq"/>
        </authorList>
    </citation>
    <scope>IDENTIFICATION</scope>
</reference>
<keyword evidence="10" id="KW-1185">Reference proteome</keyword>
<feature type="domain" description="UBA" evidence="8">
    <location>
        <begin position="819"/>
        <end position="864"/>
    </location>
</feature>
<evidence type="ECO:0000256" key="2">
    <source>
        <dbReference type="ARBA" id="ARBA00022448"/>
    </source>
</evidence>
<feature type="region of interest" description="Disordered" evidence="7">
    <location>
        <begin position="374"/>
        <end position="647"/>
    </location>
</feature>
<dbReference type="SUPFAM" id="SSF50630">
    <property type="entry name" value="Acid proteases"/>
    <property type="match status" value="1"/>
</dbReference>